<evidence type="ECO:0000256" key="1">
    <source>
        <dbReference type="SAM" id="MobiDB-lite"/>
    </source>
</evidence>
<dbReference type="Proteomes" id="UP000664781">
    <property type="component" value="Unassembled WGS sequence"/>
</dbReference>
<sequence>MLGDARQGAQEHGGGTYADAGGRVGESVVEGVDGVPSGGGEGGDGLGEEGAAGGPYVGFEGGVLAPSADGASASADLLAGPVGGHAAGEAQHRTAALV</sequence>
<feature type="compositionally biased region" description="Gly residues" evidence="1">
    <location>
        <begin position="36"/>
        <end position="61"/>
    </location>
</feature>
<feature type="compositionally biased region" description="Low complexity" evidence="1">
    <location>
        <begin position="64"/>
        <end position="80"/>
    </location>
</feature>
<evidence type="ECO:0000313" key="2">
    <source>
        <dbReference type="EMBL" id="MBO0657104.1"/>
    </source>
</evidence>
<proteinExistence type="predicted"/>
<feature type="region of interest" description="Disordered" evidence="1">
    <location>
        <begin position="1"/>
        <end position="98"/>
    </location>
</feature>
<dbReference type="RefSeq" id="WP_179198880.1">
    <property type="nucleotide sequence ID" value="NZ_JBIRWF010000026.1"/>
</dbReference>
<organism evidence="2 3">
    <name type="scientific">Streptomyces triculaminicus</name>
    <dbReference type="NCBI Taxonomy" id="2816232"/>
    <lineage>
        <taxon>Bacteria</taxon>
        <taxon>Bacillati</taxon>
        <taxon>Actinomycetota</taxon>
        <taxon>Actinomycetes</taxon>
        <taxon>Kitasatosporales</taxon>
        <taxon>Streptomycetaceae</taxon>
        <taxon>Streptomyces</taxon>
    </lineage>
</organism>
<reference evidence="2" key="1">
    <citation type="submission" date="2021-03" db="EMBL/GenBank/DDBJ databases">
        <title>Streptomyces strains.</title>
        <authorList>
            <person name="Lund M.B."/>
            <person name="Toerring T."/>
        </authorList>
    </citation>
    <scope>NUCLEOTIDE SEQUENCE</scope>
    <source>
        <strain evidence="2">JCM 4242</strain>
    </source>
</reference>
<accession>A0A939JUT6</accession>
<keyword evidence="3" id="KW-1185">Reference proteome</keyword>
<evidence type="ECO:0000313" key="3">
    <source>
        <dbReference type="Proteomes" id="UP000664781"/>
    </source>
</evidence>
<protein>
    <submittedName>
        <fullName evidence="2">Uncharacterized protein</fullName>
    </submittedName>
</protein>
<gene>
    <name evidence="2" type="ORF">J1792_31570</name>
</gene>
<dbReference type="AlphaFoldDB" id="A0A939JUT6"/>
<feature type="compositionally biased region" description="Low complexity" evidence="1">
    <location>
        <begin position="25"/>
        <end position="35"/>
    </location>
</feature>
<comment type="caution">
    <text evidence="2">The sequence shown here is derived from an EMBL/GenBank/DDBJ whole genome shotgun (WGS) entry which is preliminary data.</text>
</comment>
<dbReference type="EMBL" id="JAFMOF010000006">
    <property type="protein sequence ID" value="MBO0657104.1"/>
    <property type="molecule type" value="Genomic_DNA"/>
</dbReference>
<name>A0A939JUT6_9ACTN</name>